<feature type="transmembrane region" description="Helical" evidence="6">
    <location>
        <begin position="191"/>
        <end position="211"/>
    </location>
</feature>
<accession>A0A510V5M4</accession>
<protein>
    <recommendedName>
        <fullName evidence="9">Lysine transporter LysE</fullName>
    </recommendedName>
</protein>
<feature type="transmembrane region" description="Helical" evidence="6">
    <location>
        <begin position="12"/>
        <end position="35"/>
    </location>
</feature>
<dbReference type="InterPro" id="IPR001123">
    <property type="entry name" value="LeuE-type"/>
</dbReference>
<dbReference type="Pfam" id="PF01810">
    <property type="entry name" value="LysE"/>
    <property type="match status" value="1"/>
</dbReference>
<keyword evidence="5 6" id="KW-0472">Membrane</keyword>
<comment type="caution">
    <text evidence="7">The sequence shown here is derived from an EMBL/GenBank/DDBJ whole genome shotgun (WGS) entry which is preliminary data.</text>
</comment>
<gene>
    <name evidence="7" type="ORF">CXY01_09650</name>
</gene>
<feature type="transmembrane region" description="Helical" evidence="6">
    <location>
        <begin position="81"/>
        <end position="102"/>
    </location>
</feature>
<dbReference type="GO" id="GO:0006865">
    <property type="term" value="P:amino acid transport"/>
    <property type="evidence" value="ECO:0007669"/>
    <property type="project" value="InterPro"/>
</dbReference>
<comment type="subcellular location">
    <subcellularLocation>
        <location evidence="1">Cell membrane</location>
        <topology evidence="1">Multi-pass membrane protein</topology>
    </subcellularLocation>
</comment>
<evidence type="ECO:0000256" key="2">
    <source>
        <dbReference type="ARBA" id="ARBA00022475"/>
    </source>
</evidence>
<evidence type="ECO:0000256" key="6">
    <source>
        <dbReference type="SAM" id="Phobius"/>
    </source>
</evidence>
<organism evidence="7 8">
    <name type="scientific">Cellulomonas xylanilytica</name>
    <dbReference type="NCBI Taxonomy" id="233583"/>
    <lineage>
        <taxon>Bacteria</taxon>
        <taxon>Bacillati</taxon>
        <taxon>Actinomycetota</taxon>
        <taxon>Actinomycetes</taxon>
        <taxon>Micrococcales</taxon>
        <taxon>Cellulomonadaceae</taxon>
        <taxon>Cellulomonas</taxon>
    </lineage>
</organism>
<evidence type="ECO:0000313" key="7">
    <source>
        <dbReference type="EMBL" id="GEK20445.1"/>
    </source>
</evidence>
<keyword evidence="3 6" id="KW-0812">Transmembrane</keyword>
<dbReference type="Proteomes" id="UP000321118">
    <property type="component" value="Unassembled WGS sequence"/>
</dbReference>
<keyword evidence="4 6" id="KW-1133">Transmembrane helix</keyword>
<evidence type="ECO:0000256" key="4">
    <source>
        <dbReference type="ARBA" id="ARBA00022989"/>
    </source>
</evidence>
<evidence type="ECO:0000256" key="1">
    <source>
        <dbReference type="ARBA" id="ARBA00004651"/>
    </source>
</evidence>
<evidence type="ECO:0008006" key="9">
    <source>
        <dbReference type="Google" id="ProtNLM"/>
    </source>
</evidence>
<feature type="transmembrane region" description="Helical" evidence="6">
    <location>
        <begin position="47"/>
        <end position="69"/>
    </location>
</feature>
<dbReference type="EMBL" id="BJUB01000002">
    <property type="protein sequence ID" value="GEK20445.1"/>
    <property type="molecule type" value="Genomic_DNA"/>
</dbReference>
<name>A0A510V5M4_9CELL</name>
<keyword evidence="8" id="KW-1185">Reference proteome</keyword>
<sequence length="212" mass="20178">MPTPDAGPVSSPLLLGVLAGLAVAVPVGPVGVLLLRTGVVDGLRVAVGAAFGVATVDLAYAVVAVTVGTPVSRALAGHAGLVRGVGAVVLVVVGGVGLVASLRAARLPPSDLPAGGGWSPLGAYARFVGLTAVNPTTAVTFTTVAIGLALGVTGTASVAAFVVGAGAASLAWQLLLAVGSSVVGHRLPPRARVVASVVGAGAVVLAGVAMLV</sequence>
<dbReference type="GO" id="GO:0005886">
    <property type="term" value="C:plasma membrane"/>
    <property type="evidence" value="ECO:0007669"/>
    <property type="project" value="UniProtKB-SubCell"/>
</dbReference>
<evidence type="ECO:0000313" key="8">
    <source>
        <dbReference type="Proteomes" id="UP000321118"/>
    </source>
</evidence>
<keyword evidence="2" id="KW-1003">Cell membrane</keyword>
<dbReference type="AlphaFoldDB" id="A0A510V5M4"/>
<evidence type="ECO:0000256" key="5">
    <source>
        <dbReference type="ARBA" id="ARBA00023136"/>
    </source>
</evidence>
<evidence type="ECO:0000256" key="3">
    <source>
        <dbReference type="ARBA" id="ARBA00022692"/>
    </source>
</evidence>
<feature type="transmembrane region" description="Helical" evidence="6">
    <location>
        <begin position="123"/>
        <end position="150"/>
    </location>
</feature>
<reference evidence="7 8" key="1">
    <citation type="submission" date="2019-07" db="EMBL/GenBank/DDBJ databases">
        <title>Whole genome shotgun sequence of Cellulomonas xylanilytica NBRC 101102.</title>
        <authorList>
            <person name="Hosoyama A."/>
            <person name="Uohara A."/>
            <person name="Ohji S."/>
            <person name="Ichikawa N."/>
        </authorList>
    </citation>
    <scope>NUCLEOTIDE SEQUENCE [LARGE SCALE GENOMIC DNA]</scope>
    <source>
        <strain evidence="7 8">NBRC 101102</strain>
    </source>
</reference>
<feature type="transmembrane region" description="Helical" evidence="6">
    <location>
        <begin position="156"/>
        <end position="179"/>
    </location>
</feature>
<proteinExistence type="predicted"/>